<evidence type="ECO:0000313" key="2">
    <source>
        <dbReference type="EMBL" id="KAK6638823.1"/>
    </source>
</evidence>
<reference evidence="2 3" key="1">
    <citation type="submission" date="2023-10" db="EMBL/GenBank/DDBJ databases">
        <title>Genomes of two closely related lineages of the louse Polyplax serrata with different host specificities.</title>
        <authorList>
            <person name="Martinu J."/>
            <person name="Tarabai H."/>
            <person name="Stefka J."/>
            <person name="Hypsa V."/>
        </authorList>
    </citation>
    <scope>NUCLEOTIDE SEQUENCE [LARGE SCALE GENOMIC DNA]</scope>
    <source>
        <strain evidence="2">HR10_N</strain>
    </source>
</reference>
<proteinExistence type="predicted"/>
<organism evidence="2 3">
    <name type="scientific">Polyplax serrata</name>
    <name type="common">Common mouse louse</name>
    <dbReference type="NCBI Taxonomy" id="468196"/>
    <lineage>
        <taxon>Eukaryota</taxon>
        <taxon>Metazoa</taxon>
        <taxon>Ecdysozoa</taxon>
        <taxon>Arthropoda</taxon>
        <taxon>Hexapoda</taxon>
        <taxon>Insecta</taxon>
        <taxon>Pterygota</taxon>
        <taxon>Neoptera</taxon>
        <taxon>Paraneoptera</taxon>
        <taxon>Psocodea</taxon>
        <taxon>Troctomorpha</taxon>
        <taxon>Phthiraptera</taxon>
        <taxon>Anoplura</taxon>
        <taxon>Polyplacidae</taxon>
        <taxon>Polyplax</taxon>
    </lineage>
</organism>
<dbReference type="AlphaFoldDB" id="A0AAN8S179"/>
<accession>A0AAN8S179</accession>
<evidence type="ECO:0000256" key="1">
    <source>
        <dbReference type="SAM" id="MobiDB-lite"/>
    </source>
</evidence>
<sequence length="68" mass="7607">MAVKPRKDRSRTTEATLLSSKSPVTNPDDVHKRSRALCPKTAKSGSLCKYEIRMVPSFAVNEFLLLKT</sequence>
<gene>
    <name evidence="2" type="ORF">RUM43_007092</name>
</gene>
<dbReference type="EMBL" id="JAWJWE010000003">
    <property type="protein sequence ID" value="KAK6638823.1"/>
    <property type="molecule type" value="Genomic_DNA"/>
</dbReference>
<protein>
    <submittedName>
        <fullName evidence="2">Uncharacterized protein</fullName>
    </submittedName>
</protein>
<name>A0AAN8S179_POLSC</name>
<comment type="caution">
    <text evidence="2">The sequence shown here is derived from an EMBL/GenBank/DDBJ whole genome shotgun (WGS) entry which is preliminary data.</text>
</comment>
<dbReference type="Proteomes" id="UP001372834">
    <property type="component" value="Unassembled WGS sequence"/>
</dbReference>
<evidence type="ECO:0000313" key="3">
    <source>
        <dbReference type="Proteomes" id="UP001372834"/>
    </source>
</evidence>
<feature type="compositionally biased region" description="Polar residues" evidence="1">
    <location>
        <begin position="13"/>
        <end position="25"/>
    </location>
</feature>
<feature type="region of interest" description="Disordered" evidence="1">
    <location>
        <begin position="1"/>
        <end position="32"/>
    </location>
</feature>